<comment type="function">
    <text evidence="8">Catalyzes the attachment of glutamate to tRNA(Glu) in a two-step reaction: glutamate is first activated by ATP to form Glu-AMP and then transferred to the acceptor end of tRNA(Glu).</text>
</comment>
<dbReference type="RefSeq" id="WP_152728242.1">
    <property type="nucleotide sequence ID" value="NZ_JAABOZ010000010.1"/>
</dbReference>
<evidence type="ECO:0000256" key="8">
    <source>
        <dbReference type="HAMAP-Rule" id="MF_00022"/>
    </source>
</evidence>
<dbReference type="Gene3D" id="3.40.50.620">
    <property type="entry name" value="HUPs"/>
    <property type="match status" value="1"/>
</dbReference>
<dbReference type="EC" id="6.1.1.17" evidence="8"/>
<evidence type="ECO:0000256" key="1">
    <source>
        <dbReference type="ARBA" id="ARBA00007894"/>
    </source>
</evidence>
<reference evidence="11 12" key="1">
    <citation type="submission" date="2020-02" db="EMBL/GenBank/DDBJ databases">
        <title>The whole genome sequence of CPCC 205119.</title>
        <authorList>
            <person name="Jiang Z."/>
        </authorList>
    </citation>
    <scope>NUCLEOTIDE SEQUENCE [LARGE SCALE GENOMIC DNA]</scope>
    <source>
        <strain evidence="11 12">CPCC 205119</strain>
    </source>
</reference>
<accession>A0A7K3WH49</accession>
<evidence type="ECO:0000256" key="6">
    <source>
        <dbReference type="ARBA" id="ARBA00022917"/>
    </source>
</evidence>
<dbReference type="Proteomes" id="UP000470470">
    <property type="component" value="Unassembled WGS sequence"/>
</dbReference>
<evidence type="ECO:0000256" key="7">
    <source>
        <dbReference type="ARBA" id="ARBA00023146"/>
    </source>
</evidence>
<dbReference type="Gene3D" id="1.10.8.70">
    <property type="entry name" value="Glutamate-tRNA synthetase, class I, anticodon-binding domain 1"/>
    <property type="match status" value="1"/>
</dbReference>
<proteinExistence type="inferred from homology"/>
<dbReference type="PANTHER" id="PTHR43311">
    <property type="entry name" value="GLUTAMATE--TRNA LIGASE"/>
    <property type="match status" value="1"/>
</dbReference>
<dbReference type="InterPro" id="IPR045462">
    <property type="entry name" value="aa-tRNA-synth_I_cd-bd"/>
</dbReference>
<comment type="subcellular location">
    <subcellularLocation>
        <location evidence="8">Cytoplasm</location>
    </subcellularLocation>
</comment>
<name>A0A7K3WH49_9ACTN</name>
<organism evidence="11 12">
    <name type="scientific">Goekera deserti</name>
    <dbReference type="NCBI Taxonomy" id="2497753"/>
    <lineage>
        <taxon>Bacteria</taxon>
        <taxon>Bacillati</taxon>
        <taxon>Actinomycetota</taxon>
        <taxon>Actinomycetes</taxon>
        <taxon>Geodermatophilales</taxon>
        <taxon>Geodermatophilaceae</taxon>
        <taxon>Goekera</taxon>
    </lineage>
</organism>
<feature type="short sequence motif" description="'HIGH' region" evidence="8">
    <location>
        <begin position="14"/>
        <end position="24"/>
    </location>
</feature>
<evidence type="ECO:0000313" key="12">
    <source>
        <dbReference type="Proteomes" id="UP000470470"/>
    </source>
</evidence>
<comment type="caution">
    <text evidence="11">The sequence shown here is derived from an EMBL/GenBank/DDBJ whole genome shotgun (WGS) entry which is preliminary data.</text>
</comment>
<dbReference type="HAMAP" id="MF_00022">
    <property type="entry name" value="Glu_tRNA_synth_type1"/>
    <property type="match status" value="1"/>
</dbReference>
<sequence length="495" mass="53639">MTDPTGTVRTRFCPSPTGTVHVGVMRAALYNWAYARHTGGTFVLRIEDTDAARNTAESERHLLDCLRWTGLDWDEGPEVGGPHGPYRQSERSDVYREVVAKLLSAGHAYESFSTPEEVTARRVAAGQDAKLGYDGADRFTTDAAKAAFRAEGREPVIRLQMPEADLSWVDHVRGEVRFAAGAVPDFVLVRGNGSPLYTLVNPVDDALMGITDVLRGEDLLPSTPRQLALYAALTDVGVATATPRFGHLPLVMGEGNKKLSKRDPQSDFDVYRERGFLPEGLVNYLALLGWSIADDRDVFSPEELAAAFDVDSVSANPARFDLKKAEAINATHLRALPVADFVARVTPFLTAAGLVTDPPTVEQQRVLEAIAPLAQERMIVLSEAVGLLAFLFVDEVEIDPAAAEKQLSGPESAEVLDAATDALTALDEWTTPALEAALKQALVEELGRKPRQAFGPVRVAVSGRTVSPPLYESMELLGRERTLARLAAARARTGT</sequence>
<evidence type="ECO:0000259" key="9">
    <source>
        <dbReference type="Pfam" id="PF00749"/>
    </source>
</evidence>
<dbReference type="GO" id="GO:0004818">
    <property type="term" value="F:glutamate-tRNA ligase activity"/>
    <property type="evidence" value="ECO:0007669"/>
    <property type="project" value="UniProtKB-UniRule"/>
</dbReference>
<evidence type="ECO:0000259" key="10">
    <source>
        <dbReference type="Pfam" id="PF19269"/>
    </source>
</evidence>
<evidence type="ECO:0000256" key="3">
    <source>
        <dbReference type="ARBA" id="ARBA00022598"/>
    </source>
</evidence>
<dbReference type="InterPro" id="IPR014729">
    <property type="entry name" value="Rossmann-like_a/b/a_fold"/>
</dbReference>
<keyword evidence="3 8" id="KW-0436">Ligase</keyword>
<keyword evidence="4 8" id="KW-0547">Nucleotide-binding</keyword>
<dbReference type="GO" id="GO:0005829">
    <property type="term" value="C:cytosol"/>
    <property type="evidence" value="ECO:0007669"/>
    <property type="project" value="TreeGrafter"/>
</dbReference>
<dbReference type="SUPFAM" id="SSF48163">
    <property type="entry name" value="An anticodon-binding domain of class I aminoacyl-tRNA synthetases"/>
    <property type="match status" value="1"/>
</dbReference>
<comment type="catalytic activity">
    <reaction evidence="8">
        <text>tRNA(Glu) + L-glutamate + ATP = L-glutamyl-tRNA(Glu) + AMP + diphosphate</text>
        <dbReference type="Rhea" id="RHEA:23540"/>
        <dbReference type="Rhea" id="RHEA-COMP:9663"/>
        <dbReference type="Rhea" id="RHEA-COMP:9680"/>
        <dbReference type="ChEBI" id="CHEBI:29985"/>
        <dbReference type="ChEBI" id="CHEBI:30616"/>
        <dbReference type="ChEBI" id="CHEBI:33019"/>
        <dbReference type="ChEBI" id="CHEBI:78442"/>
        <dbReference type="ChEBI" id="CHEBI:78520"/>
        <dbReference type="ChEBI" id="CHEBI:456215"/>
        <dbReference type="EC" id="6.1.1.17"/>
    </reaction>
</comment>
<comment type="subunit">
    <text evidence="8">Monomer.</text>
</comment>
<dbReference type="NCBIfam" id="TIGR00464">
    <property type="entry name" value="gltX_bact"/>
    <property type="match status" value="1"/>
</dbReference>
<feature type="short sequence motif" description="'KMSKS' region" evidence="8">
    <location>
        <begin position="258"/>
        <end position="262"/>
    </location>
</feature>
<dbReference type="InterPro" id="IPR008925">
    <property type="entry name" value="aa_tRNA-synth_I_cd-bd_sf"/>
</dbReference>
<dbReference type="EMBL" id="JAAGWK010000025">
    <property type="protein sequence ID" value="NEL55737.1"/>
    <property type="molecule type" value="Genomic_DNA"/>
</dbReference>
<keyword evidence="7 8" id="KW-0030">Aminoacyl-tRNA synthetase</keyword>
<comment type="similarity">
    <text evidence="1 8">Belongs to the class-I aminoacyl-tRNA synthetase family. Glutamate--tRNA ligase type 1 subfamily.</text>
</comment>
<gene>
    <name evidence="8" type="primary">gltX</name>
    <name evidence="11" type="ORF">G1H19_17285</name>
</gene>
<keyword evidence="6 8" id="KW-0648">Protein biosynthesis</keyword>
<dbReference type="InterPro" id="IPR000924">
    <property type="entry name" value="Glu/Gln-tRNA-synth"/>
</dbReference>
<dbReference type="InterPro" id="IPR004527">
    <property type="entry name" value="Glu-tRNA-ligase_bac/mito"/>
</dbReference>
<feature type="domain" description="Glutamyl/glutaminyl-tRNA synthetase class Ib catalytic" evidence="9">
    <location>
        <begin position="8"/>
        <end position="324"/>
    </location>
</feature>
<keyword evidence="5 8" id="KW-0067">ATP-binding</keyword>
<dbReference type="GO" id="GO:0008270">
    <property type="term" value="F:zinc ion binding"/>
    <property type="evidence" value="ECO:0007669"/>
    <property type="project" value="InterPro"/>
</dbReference>
<feature type="binding site" evidence="8">
    <location>
        <position position="261"/>
    </location>
    <ligand>
        <name>ATP</name>
        <dbReference type="ChEBI" id="CHEBI:30616"/>
    </ligand>
</feature>
<dbReference type="InterPro" id="IPR020751">
    <property type="entry name" value="aa-tRNA-synth_I_codon-bd_sub2"/>
</dbReference>
<dbReference type="InterPro" id="IPR049940">
    <property type="entry name" value="GluQ/Sye"/>
</dbReference>
<dbReference type="InterPro" id="IPR020752">
    <property type="entry name" value="Glu-tRNA-synth_I_codon-bd_sub1"/>
</dbReference>
<keyword evidence="12" id="KW-1185">Reference proteome</keyword>
<evidence type="ECO:0000256" key="2">
    <source>
        <dbReference type="ARBA" id="ARBA00022490"/>
    </source>
</evidence>
<dbReference type="Gene3D" id="1.10.10.350">
    <property type="match status" value="1"/>
</dbReference>
<feature type="domain" description="Aminoacyl-tRNA synthetase class I anticodon-binding" evidence="10">
    <location>
        <begin position="341"/>
        <end position="489"/>
    </location>
</feature>
<evidence type="ECO:0000256" key="5">
    <source>
        <dbReference type="ARBA" id="ARBA00022840"/>
    </source>
</evidence>
<dbReference type="GO" id="GO:0000049">
    <property type="term" value="F:tRNA binding"/>
    <property type="evidence" value="ECO:0007669"/>
    <property type="project" value="InterPro"/>
</dbReference>
<protein>
    <recommendedName>
        <fullName evidence="8">Glutamate--tRNA ligase</fullName>
        <ecNumber evidence="8">6.1.1.17</ecNumber>
    </recommendedName>
    <alternativeName>
        <fullName evidence="8">Glutamyl-tRNA synthetase</fullName>
        <shortName evidence="8">GluRS</shortName>
    </alternativeName>
</protein>
<dbReference type="GO" id="GO:0006424">
    <property type="term" value="P:glutamyl-tRNA aminoacylation"/>
    <property type="evidence" value="ECO:0007669"/>
    <property type="project" value="UniProtKB-UniRule"/>
</dbReference>
<dbReference type="GO" id="GO:0005524">
    <property type="term" value="F:ATP binding"/>
    <property type="evidence" value="ECO:0007669"/>
    <property type="project" value="UniProtKB-UniRule"/>
</dbReference>
<dbReference type="SUPFAM" id="SSF52374">
    <property type="entry name" value="Nucleotidylyl transferase"/>
    <property type="match status" value="1"/>
</dbReference>
<dbReference type="InterPro" id="IPR020058">
    <property type="entry name" value="Glu/Gln-tRNA-synth_Ib_cat-dom"/>
</dbReference>
<dbReference type="Pfam" id="PF00749">
    <property type="entry name" value="tRNA-synt_1c"/>
    <property type="match status" value="1"/>
</dbReference>
<dbReference type="AlphaFoldDB" id="A0A7K3WH49"/>
<dbReference type="PANTHER" id="PTHR43311:SF2">
    <property type="entry name" value="GLUTAMATE--TRNA LIGASE, MITOCHONDRIAL-RELATED"/>
    <property type="match status" value="1"/>
</dbReference>
<dbReference type="InterPro" id="IPR033910">
    <property type="entry name" value="GluRS_core"/>
</dbReference>
<evidence type="ECO:0000256" key="4">
    <source>
        <dbReference type="ARBA" id="ARBA00022741"/>
    </source>
</evidence>
<comment type="caution">
    <text evidence="8">Lacks conserved residue(s) required for the propagation of feature annotation.</text>
</comment>
<keyword evidence="2 8" id="KW-0963">Cytoplasm</keyword>
<evidence type="ECO:0000313" key="11">
    <source>
        <dbReference type="EMBL" id="NEL55737.1"/>
    </source>
</evidence>
<dbReference type="PRINTS" id="PR00987">
    <property type="entry name" value="TRNASYNTHGLU"/>
</dbReference>
<dbReference type="Pfam" id="PF19269">
    <property type="entry name" value="Anticodon_2"/>
    <property type="match status" value="1"/>
</dbReference>
<dbReference type="CDD" id="cd00808">
    <property type="entry name" value="GluRS_core"/>
    <property type="match status" value="1"/>
</dbReference>